<evidence type="ECO:0000256" key="2">
    <source>
        <dbReference type="ARBA" id="ARBA00022747"/>
    </source>
</evidence>
<sequence length="188" mass="21773">MKLEQLAEISVGVNVTRIKQTAYESRLLYSNDDLLNDLSMGIRTKEIEQISADTRNTEKFIISEGDILYSFVSSKVAIASKDSEGKVLNQNFAKLDLKFKEINPRYLCYSLNESKCVEKQMGVLMQGSVAPKMTPAILRQVEIEILPKKQQQRIGDYYFYVLRKKSLVLQELELQQKVYYEILERMNK</sequence>
<dbReference type="Proteomes" id="UP000273326">
    <property type="component" value="Chromosome"/>
</dbReference>
<dbReference type="PANTHER" id="PTHR30408:SF12">
    <property type="entry name" value="TYPE I RESTRICTION ENZYME MJAVIII SPECIFICITY SUBUNIT"/>
    <property type="match status" value="1"/>
</dbReference>
<proteinExistence type="inferred from homology"/>
<dbReference type="InterPro" id="IPR044946">
    <property type="entry name" value="Restrct_endonuc_typeI_TRD_sf"/>
</dbReference>
<evidence type="ECO:0000256" key="1">
    <source>
        <dbReference type="ARBA" id="ARBA00010923"/>
    </source>
</evidence>
<dbReference type="PANTHER" id="PTHR30408">
    <property type="entry name" value="TYPE-1 RESTRICTION ENZYME ECOKI SPECIFICITY PROTEIN"/>
    <property type="match status" value="1"/>
</dbReference>
<dbReference type="Gene3D" id="3.90.220.20">
    <property type="entry name" value="DNA methylase specificity domains"/>
    <property type="match status" value="1"/>
</dbReference>
<gene>
    <name evidence="5" type="ORF">EJN90_03320</name>
</gene>
<accession>A0A3Q9BJG7</accession>
<comment type="similarity">
    <text evidence="1">Belongs to the type-I restriction system S methylase family.</text>
</comment>
<dbReference type="GO" id="GO:0003677">
    <property type="term" value="F:DNA binding"/>
    <property type="evidence" value="ECO:0007669"/>
    <property type="project" value="UniProtKB-KW"/>
</dbReference>
<keyword evidence="3" id="KW-0238">DNA-binding</keyword>
<keyword evidence="2" id="KW-0680">Restriction system</keyword>
<dbReference type="GO" id="GO:0009307">
    <property type="term" value="P:DNA restriction-modification system"/>
    <property type="evidence" value="ECO:0007669"/>
    <property type="project" value="UniProtKB-KW"/>
</dbReference>
<evidence type="ECO:0000313" key="6">
    <source>
        <dbReference type="Proteomes" id="UP000273326"/>
    </source>
</evidence>
<dbReference type="SUPFAM" id="SSF116734">
    <property type="entry name" value="DNA methylase specificity domain"/>
    <property type="match status" value="1"/>
</dbReference>
<name>A0A3Q9BJG7_9LACT</name>
<feature type="domain" description="Type I restriction modification DNA specificity" evidence="4">
    <location>
        <begin position="53"/>
        <end position="163"/>
    </location>
</feature>
<dbReference type="AlphaFoldDB" id="A0A3Q9BJG7"/>
<organism evidence="5 6">
    <name type="scientific">Jeotgalibaca ciconiae</name>
    <dbReference type="NCBI Taxonomy" id="2496265"/>
    <lineage>
        <taxon>Bacteria</taxon>
        <taxon>Bacillati</taxon>
        <taxon>Bacillota</taxon>
        <taxon>Bacilli</taxon>
        <taxon>Lactobacillales</taxon>
        <taxon>Carnobacteriaceae</taxon>
        <taxon>Jeotgalibaca</taxon>
    </lineage>
</organism>
<evidence type="ECO:0000259" key="4">
    <source>
        <dbReference type="Pfam" id="PF01420"/>
    </source>
</evidence>
<evidence type="ECO:0000313" key="5">
    <source>
        <dbReference type="EMBL" id="AZP03772.1"/>
    </source>
</evidence>
<protein>
    <recommendedName>
        <fullName evidence="4">Type I restriction modification DNA specificity domain-containing protein</fullName>
    </recommendedName>
</protein>
<dbReference type="EMBL" id="CP034465">
    <property type="protein sequence ID" value="AZP03772.1"/>
    <property type="molecule type" value="Genomic_DNA"/>
</dbReference>
<reference evidence="6" key="1">
    <citation type="submission" date="2018-12" db="EMBL/GenBank/DDBJ databases">
        <title>Complete genome sequencing of Jeotgalibaca sp. H21T32.</title>
        <authorList>
            <person name="Bae J.-W."/>
            <person name="Lee S.-Y."/>
        </authorList>
    </citation>
    <scope>NUCLEOTIDE SEQUENCE [LARGE SCALE GENOMIC DNA]</scope>
    <source>
        <strain evidence="6">H21T32</strain>
    </source>
</reference>
<dbReference type="RefSeq" id="WP_126108857.1">
    <property type="nucleotide sequence ID" value="NZ_CP034465.1"/>
</dbReference>
<evidence type="ECO:0000256" key="3">
    <source>
        <dbReference type="ARBA" id="ARBA00023125"/>
    </source>
</evidence>
<dbReference type="KEGG" id="jeh:EJN90_03320"/>
<dbReference type="OrthoDB" id="5679005at2"/>
<dbReference type="InterPro" id="IPR000055">
    <property type="entry name" value="Restrct_endonuc_typeI_TRD"/>
</dbReference>
<dbReference type="InterPro" id="IPR052021">
    <property type="entry name" value="Type-I_RS_S_subunit"/>
</dbReference>
<keyword evidence="6" id="KW-1185">Reference proteome</keyword>
<dbReference type="Pfam" id="PF01420">
    <property type="entry name" value="Methylase_S"/>
    <property type="match status" value="1"/>
</dbReference>